<name>A0ABZ2SPW9_9ENTE</name>
<evidence type="ECO:0000256" key="1">
    <source>
        <dbReference type="SAM" id="MobiDB-lite"/>
    </source>
</evidence>
<dbReference type="EMBL" id="CP147251">
    <property type="protein sequence ID" value="WYJ77186.1"/>
    <property type="molecule type" value="Genomic_DNA"/>
</dbReference>
<gene>
    <name evidence="2" type="ORF">DOK78_001824</name>
</gene>
<dbReference type="Proteomes" id="UP000664701">
    <property type="component" value="Chromosome"/>
</dbReference>
<feature type="compositionally biased region" description="Basic and acidic residues" evidence="1">
    <location>
        <begin position="39"/>
        <end position="49"/>
    </location>
</feature>
<protein>
    <recommendedName>
        <fullName evidence="4">30S ribosomal protein S9</fullName>
    </recommendedName>
</protein>
<keyword evidence="3" id="KW-1185">Reference proteome</keyword>
<feature type="compositionally biased region" description="Basic residues" evidence="1">
    <location>
        <begin position="50"/>
        <end position="60"/>
    </location>
</feature>
<evidence type="ECO:0000313" key="2">
    <source>
        <dbReference type="EMBL" id="WYJ77186.1"/>
    </source>
</evidence>
<accession>A0ABZ2SPW9</accession>
<organism evidence="2 3">
    <name type="scientific">Candidatus Enterococcus lowellii</name>
    <dbReference type="NCBI Taxonomy" id="2230877"/>
    <lineage>
        <taxon>Bacteria</taxon>
        <taxon>Bacillati</taxon>
        <taxon>Bacillota</taxon>
        <taxon>Bacilli</taxon>
        <taxon>Lactobacillales</taxon>
        <taxon>Enterococcaceae</taxon>
        <taxon>Enterococcus</taxon>
    </lineage>
</organism>
<feature type="region of interest" description="Disordered" evidence="1">
    <location>
        <begin position="31"/>
        <end position="60"/>
    </location>
</feature>
<proteinExistence type="predicted"/>
<evidence type="ECO:0000313" key="3">
    <source>
        <dbReference type="Proteomes" id="UP000664701"/>
    </source>
</evidence>
<evidence type="ECO:0008006" key="4">
    <source>
        <dbReference type="Google" id="ProtNLM"/>
    </source>
</evidence>
<reference evidence="2 3" key="1">
    <citation type="submission" date="2024-03" db="EMBL/GenBank/DDBJ databases">
        <title>The Genome Sequence of Enterococcus sp. DIV2402.</title>
        <authorList>
            <consortium name="The Broad Institute Genomics Platform"/>
            <consortium name="The Broad Institute Microbial Omics Core"/>
            <consortium name="The Broad Institute Genomic Center for Infectious Diseases"/>
            <person name="Earl A."/>
            <person name="Manson A."/>
            <person name="Gilmore M."/>
            <person name="Schwartman J."/>
            <person name="Shea T."/>
            <person name="Abouelleil A."/>
            <person name="Cao P."/>
            <person name="Chapman S."/>
            <person name="Cusick C."/>
            <person name="Young S."/>
            <person name="Neafsey D."/>
            <person name="Nusbaum C."/>
            <person name="Birren B."/>
        </authorList>
    </citation>
    <scope>NUCLEOTIDE SEQUENCE [LARGE SCALE GENOMIC DNA]</scope>
    <source>
        <strain evidence="2 3">DIV2402</strain>
    </source>
</reference>
<sequence>MMGSVLFYVVVQIKAVETMNSKEKMLELIKKKQGGGKAKQMETPKNDRKNMRKGPKIFNK</sequence>